<dbReference type="OrthoDB" id="8037742at2759"/>
<dbReference type="HOGENOM" id="CLU_113864_0_0_1"/>
<dbReference type="AlphaFoldDB" id="B4MST4"/>
<protein>
    <recommendedName>
        <fullName evidence="4">Kazal-like domain-containing protein</fullName>
    </recommendedName>
</protein>
<sequence length="195" mass="21855">MSFIMVNATTRPTATPPRCVLPSVCIRGSPRVCGRNPQGQCQRYNNICELLESNRQRINVGVVHVRDGECRTVRGVGGSHRRPCYRACPPRPVVCKQTPASQHICVRTRNNRECKVLANRCQLRNQNCHARPRNNWLRTDRRRCGKLTLGDKPHACLNIPIITIEPRTPTRSPPCTSNSKPCTSNSNSCNSDSNS</sequence>
<reference evidence="2 3" key="1">
    <citation type="journal article" date="2007" name="Nature">
        <title>Evolution of genes and genomes on the Drosophila phylogeny.</title>
        <authorList>
            <consortium name="Drosophila 12 Genomes Consortium"/>
            <person name="Clark A.G."/>
            <person name="Eisen M.B."/>
            <person name="Smith D.R."/>
            <person name="Bergman C.M."/>
            <person name="Oliver B."/>
            <person name="Markow T.A."/>
            <person name="Kaufman T.C."/>
            <person name="Kellis M."/>
            <person name="Gelbart W."/>
            <person name="Iyer V.N."/>
            <person name="Pollard D.A."/>
            <person name="Sackton T.B."/>
            <person name="Larracuente A.M."/>
            <person name="Singh N.D."/>
            <person name="Abad J.P."/>
            <person name="Abt D.N."/>
            <person name="Adryan B."/>
            <person name="Aguade M."/>
            <person name="Akashi H."/>
            <person name="Anderson W.W."/>
            <person name="Aquadro C.F."/>
            <person name="Ardell D.H."/>
            <person name="Arguello R."/>
            <person name="Artieri C.G."/>
            <person name="Barbash D.A."/>
            <person name="Barker D."/>
            <person name="Barsanti P."/>
            <person name="Batterham P."/>
            <person name="Batzoglou S."/>
            <person name="Begun D."/>
            <person name="Bhutkar A."/>
            <person name="Blanco E."/>
            <person name="Bosak S.A."/>
            <person name="Bradley R.K."/>
            <person name="Brand A.D."/>
            <person name="Brent M.R."/>
            <person name="Brooks A.N."/>
            <person name="Brown R.H."/>
            <person name="Butlin R.K."/>
            <person name="Caggese C."/>
            <person name="Calvi B.R."/>
            <person name="Bernardo de Carvalho A."/>
            <person name="Caspi A."/>
            <person name="Castrezana S."/>
            <person name="Celniker S.E."/>
            <person name="Chang J.L."/>
            <person name="Chapple C."/>
            <person name="Chatterji S."/>
            <person name="Chinwalla A."/>
            <person name="Civetta A."/>
            <person name="Clifton S.W."/>
            <person name="Comeron J.M."/>
            <person name="Costello J.C."/>
            <person name="Coyne J.A."/>
            <person name="Daub J."/>
            <person name="David R.G."/>
            <person name="Delcher A.L."/>
            <person name="Delehaunty K."/>
            <person name="Do C.B."/>
            <person name="Ebling H."/>
            <person name="Edwards K."/>
            <person name="Eickbush T."/>
            <person name="Evans J.D."/>
            <person name="Filipski A."/>
            <person name="Findeiss S."/>
            <person name="Freyhult E."/>
            <person name="Fulton L."/>
            <person name="Fulton R."/>
            <person name="Garcia A.C."/>
            <person name="Gardiner A."/>
            <person name="Garfield D.A."/>
            <person name="Garvin B.E."/>
            <person name="Gibson G."/>
            <person name="Gilbert D."/>
            <person name="Gnerre S."/>
            <person name="Godfrey J."/>
            <person name="Good R."/>
            <person name="Gotea V."/>
            <person name="Gravely B."/>
            <person name="Greenberg A.J."/>
            <person name="Griffiths-Jones S."/>
            <person name="Gross S."/>
            <person name="Guigo R."/>
            <person name="Gustafson E.A."/>
            <person name="Haerty W."/>
            <person name="Hahn M.W."/>
            <person name="Halligan D.L."/>
            <person name="Halpern A.L."/>
            <person name="Halter G.M."/>
            <person name="Han M.V."/>
            <person name="Heger A."/>
            <person name="Hillier L."/>
            <person name="Hinrichs A.S."/>
            <person name="Holmes I."/>
            <person name="Hoskins R.A."/>
            <person name="Hubisz M.J."/>
            <person name="Hultmark D."/>
            <person name="Huntley M.A."/>
            <person name="Jaffe D.B."/>
            <person name="Jagadeeshan S."/>
            <person name="Jeck W.R."/>
            <person name="Johnson J."/>
            <person name="Jones C.D."/>
            <person name="Jordan W.C."/>
            <person name="Karpen G.H."/>
            <person name="Kataoka E."/>
            <person name="Keightley P.D."/>
            <person name="Kheradpour P."/>
            <person name="Kirkness E.F."/>
            <person name="Koerich L.B."/>
            <person name="Kristiansen K."/>
            <person name="Kudrna D."/>
            <person name="Kulathinal R.J."/>
            <person name="Kumar S."/>
            <person name="Kwok R."/>
            <person name="Lander E."/>
            <person name="Langley C.H."/>
            <person name="Lapoint R."/>
            <person name="Lazzaro B.P."/>
            <person name="Lee S.J."/>
            <person name="Levesque L."/>
            <person name="Li R."/>
            <person name="Lin C.F."/>
            <person name="Lin M.F."/>
            <person name="Lindblad-Toh K."/>
            <person name="Llopart A."/>
            <person name="Long M."/>
            <person name="Low L."/>
            <person name="Lozovsky E."/>
            <person name="Lu J."/>
            <person name="Luo M."/>
            <person name="Machado C.A."/>
            <person name="Makalowski W."/>
            <person name="Marzo M."/>
            <person name="Matsuda M."/>
            <person name="Matzkin L."/>
            <person name="McAllister B."/>
            <person name="McBride C.S."/>
            <person name="McKernan B."/>
            <person name="McKernan K."/>
            <person name="Mendez-Lago M."/>
            <person name="Minx P."/>
            <person name="Mollenhauer M.U."/>
            <person name="Montooth K."/>
            <person name="Mount S.M."/>
            <person name="Mu X."/>
            <person name="Myers E."/>
            <person name="Negre B."/>
            <person name="Newfeld S."/>
            <person name="Nielsen R."/>
            <person name="Noor M.A."/>
            <person name="O'Grady P."/>
            <person name="Pachter L."/>
            <person name="Papaceit M."/>
            <person name="Parisi M.J."/>
            <person name="Parisi M."/>
            <person name="Parts L."/>
            <person name="Pedersen J.S."/>
            <person name="Pesole G."/>
            <person name="Phillippy A.M."/>
            <person name="Ponting C.P."/>
            <person name="Pop M."/>
            <person name="Porcelli D."/>
            <person name="Powell J.R."/>
            <person name="Prohaska S."/>
            <person name="Pruitt K."/>
            <person name="Puig M."/>
            <person name="Quesneville H."/>
            <person name="Ram K.R."/>
            <person name="Rand D."/>
            <person name="Rasmussen M.D."/>
            <person name="Reed L.K."/>
            <person name="Reenan R."/>
            <person name="Reily A."/>
            <person name="Remington K.A."/>
            <person name="Rieger T.T."/>
            <person name="Ritchie M.G."/>
            <person name="Robin C."/>
            <person name="Rogers Y.H."/>
            <person name="Rohde C."/>
            <person name="Rozas J."/>
            <person name="Rubenfield M.J."/>
            <person name="Ruiz A."/>
            <person name="Russo S."/>
            <person name="Salzberg S.L."/>
            <person name="Sanchez-Gracia A."/>
            <person name="Saranga D.J."/>
            <person name="Sato H."/>
            <person name="Schaeffer S.W."/>
            <person name="Schatz M.C."/>
            <person name="Schlenke T."/>
            <person name="Schwartz R."/>
            <person name="Segarra C."/>
            <person name="Singh R.S."/>
            <person name="Sirot L."/>
            <person name="Sirota M."/>
            <person name="Sisneros N.B."/>
            <person name="Smith C.D."/>
            <person name="Smith T.F."/>
            <person name="Spieth J."/>
            <person name="Stage D.E."/>
            <person name="Stark A."/>
            <person name="Stephan W."/>
            <person name="Strausberg R.L."/>
            <person name="Strempel S."/>
            <person name="Sturgill D."/>
            <person name="Sutton G."/>
            <person name="Sutton G.G."/>
            <person name="Tao W."/>
            <person name="Teichmann S."/>
            <person name="Tobari Y.N."/>
            <person name="Tomimura Y."/>
            <person name="Tsolas J.M."/>
            <person name="Valente V.L."/>
            <person name="Venter E."/>
            <person name="Venter J.C."/>
            <person name="Vicario S."/>
            <person name="Vieira F.G."/>
            <person name="Vilella A.J."/>
            <person name="Villasante A."/>
            <person name="Walenz B."/>
            <person name="Wang J."/>
            <person name="Wasserman M."/>
            <person name="Watts T."/>
            <person name="Wilson D."/>
            <person name="Wilson R.K."/>
            <person name="Wing R.A."/>
            <person name="Wolfner M.F."/>
            <person name="Wong A."/>
            <person name="Wong G.K."/>
            <person name="Wu C.I."/>
            <person name="Wu G."/>
            <person name="Yamamoto D."/>
            <person name="Yang H.P."/>
            <person name="Yang S.P."/>
            <person name="Yorke J.A."/>
            <person name="Yoshida K."/>
            <person name="Zdobnov E."/>
            <person name="Zhang P."/>
            <person name="Zhang Y."/>
            <person name="Zimin A.V."/>
            <person name="Baldwin J."/>
            <person name="Abdouelleil A."/>
            <person name="Abdulkadir J."/>
            <person name="Abebe A."/>
            <person name="Abera B."/>
            <person name="Abreu J."/>
            <person name="Acer S.C."/>
            <person name="Aftuck L."/>
            <person name="Alexander A."/>
            <person name="An P."/>
            <person name="Anderson E."/>
            <person name="Anderson S."/>
            <person name="Arachi H."/>
            <person name="Azer M."/>
            <person name="Bachantsang P."/>
            <person name="Barry A."/>
            <person name="Bayul T."/>
            <person name="Berlin A."/>
            <person name="Bessette D."/>
            <person name="Bloom T."/>
            <person name="Blye J."/>
            <person name="Boguslavskiy L."/>
            <person name="Bonnet C."/>
            <person name="Boukhgalter B."/>
            <person name="Bourzgui I."/>
            <person name="Brown A."/>
            <person name="Cahill P."/>
            <person name="Channer S."/>
            <person name="Cheshatsang Y."/>
            <person name="Chuda L."/>
            <person name="Citroen M."/>
            <person name="Collymore A."/>
            <person name="Cooke P."/>
            <person name="Costello M."/>
            <person name="D'Aco K."/>
            <person name="Daza R."/>
            <person name="De Haan G."/>
            <person name="DeGray S."/>
            <person name="DeMaso C."/>
            <person name="Dhargay N."/>
            <person name="Dooley K."/>
            <person name="Dooley E."/>
            <person name="Doricent M."/>
            <person name="Dorje P."/>
            <person name="Dorjee K."/>
            <person name="Dupes A."/>
            <person name="Elong R."/>
            <person name="Falk J."/>
            <person name="Farina A."/>
            <person name="Faro S."/>
            <person name="Ferguson D."/>
            <person name="Fisher S."/>
            <person name="Foley C.D."/>
            <person name="Franke A."/>
            <person name="Friedrich D."/>
            <person name="Gadbois L."/>
            <person name="Gearin G."/>
            <person name="Gearin C.R."/>
            <person name="Giannoukos G."/>
            <person name="Goode T."/>
            <person name="Graham J."/>
            <person name="Grandbois E."/>
            <person name="Grewal S."/>
            <person name="Gyaltsen K."/>
            <person name="Hafez N."/>
            <person name="Hagos B."/>
            <person name="Hall J."/>
            <person name="Henson C."/>
            <person name="Hollinger A."/>
            <person name="Honan T."/>
            <person name="Huard M.D."/>
            <person name="Hughes L."/>
            <person name="Hurhula B."/>
            <person name="Husby M.E."/>
            <person name="Kamat A."/>
            <person name="Kanga B."/>
            <person name="Kashin S."/>
            <person name="Khazanovich D."/>
            <person name="Kisner P."/>
            <person name="Lance K."/>
            <person name="Lara M."/>
            <person name="Lee W."/>
            <person name="Lennon N."/>
            <person name="Letendre F."/>
            <person name="LeVine R."/>
            <person name="Lipovsky A."/>
            <person name="Liu X."/>
            <person name="Liu J."/>
            <person name="Liu S."/>
            <person name="Lokyitsang T."/>
            <person name="Lokyitsang Y."/>
            <person name="Lubonja R."/>
            <person name="Lui A."/>
            <person name="MacDonald P."/>
            <person name="Magnisalis V."/>
            <person name="Maru K."/>
            <person name="Matthews C."/>
            <person name="McCusker W."/>
            <person name="McDonough S."/>
            <person name="Mehta T."/>
            <person name="Meldrim J."/>
            <person name="Meneus L."/>
            <person name="Mihai O."/>
            <person name="Mihalev A."/>
            <person name="Mihova T."/>
            <person name="Mittelman R."/>
            <person name="Mlenga V."/>
            <person name="Montmayeur A."/>
            <person name="Mulrain L."/>
            <person name="Navidi A."/>
            <person name="Naylor J."/>
            <person name="Negash T."/>
            <person name="Nguyen T."/>
            <person name="Nguyen N."/>
            <person name="Nicol R."/>
            <person name="Norbu C."/>
            <person name="Norbu N."/>
            <person name="Novod N."/>
            <person name="O'Neill B."/>
            <person name="Osman S."/>
            <person name="Markiewicz E."/>
            <person name="Oyono O.L."/>
            <person name="Patti C."/>
            <person name="Phunkhang P."/>
            <person name="Pierre F."/>
            <person name="Priest M."/>
            <person name="Raghuraman S."/>
            <person name="Rege F."/>
            <person name="Reyes R."/>
            <person name="Rise C."/>
            <person name="Rogov P."/>
            <person name="Ross K."/>
            <person name="Ryan E."/>
            <person name="Settipalli S."/>
            <person name="Shea T."/>
            <person name="Sherpa N."/>
            <person name="Shi L."/>
            <person name="Shih D."/>
            <person name="Sparrow T."/>
            <person name="Spaulding J."/>
            <person name="Stalker J."/>
            <person name="Stange-Thomann N."/>
            <person name="Stavropoulos S."/>
            <person name="Stone C."/>
            <person name="Strader C."/>
            <person name="Tesfaye S."/>
            <person name="Thomson T."/>
            <person name="Thoulutsang Y."/>
            <person name="Thoulutsang D."/>
            <person name="Topham K."/>
            <person name="Topping I."/>
            <person name="Tsamla T."/>
            <person name="Vassiliev H."/>
            <person name="Vo A."/>
            <person name="Wangchuk T."/>
            <person name="Wangdi T."/>
            <person name="Weiand M."/>
            <person name="Wilkinson J."/>
            <person name="Wilson A."/>
            <person name="Yadav S."/>
            <person name="Young G."/>
            <person name="Yu Q."/>
            <person name="Zembek L."/>
            <person name="Zhong D."/>
            <person name="Zimmer A."/>
            <person name="Zwirko Z."/>
            <person name="Jaffe D.B."/>
            <person name="Alvarez P."/>
            <person name="Brockman W."/>
            <person name="Butler J."/>
            <person name="Chin C."/>
            <person name="Gnerre S."/>
            <person name="Grabherr M."/>
            <person name="Kleber M."/>
            <person name="Mauceli E."/>
            <person name="MacCallum I."/>
        </authorList>
    </citation>
    <scope>NUCLEOTIDE SEQUENCE [LARGE SCALE GENOMIC DNA]</scope>
    <source>
        <strain evidence="3">Tucson 14030-0811.24</strain>
    </source>
</reference>
<name>B4MST4_DROWI</name>
<dbReference type="Proteomes" id="UP000007798">
    <property type="component" value="Unassembled WGS sequence"/>
</dbReference>
<evidence type="ECO:0000313" key="2">
    <source>
        <dbReference type="EMBL" id="EDW75173.2"/>
    </source>
</evidence>
<accession>B4MST4</accession>
<gene>
    <name evidence="2" type="primary">Dwil\GK20030</name>
    <name evidence="2" type="ORF">Dwil_GK20030</name>
</gene>
<organism evidence="2 3">
    <name type="scientific">Drosophila willistoni</name>
    <name type="common">Fruit fly</name>
    <dbReference type="NCBI Taxonomy" id="7260"/>
    <lineage>
        <taxon>Eukaryota</taxon>
        <taxon>Metazoa</taxon>
        <taxon>Ecdysozoa</taxon>
        <taxon>Arthropoda</taxon>
        <taxon>Hexapoda</taxon>
        <taxon>Insecta</taxon>
        <taxon>Pterygota</taxon>
        <taxon>Neoptera</taxon>
        <taxon>Endopterygota</taxon>
        <taxon>Diptera</taxon>
        <taxon>Brachycera</taxon>
        <taxon>Muscomorpha</taxon>
        <taxon>Ephydroidea</taxon>
        <taxon>Drosophilidae</taxon>
        <taxon>Drosophila</taxon>
        <taxon>Sophophora</taxon>
    </lineage>
</organism>
<proteinExistence type="predicted"/>
<feature type="region of interest" description="Disordered" evidence="1">
    <location>
        <begin position="168"/>
        <end position="195"/>
    </location>
</feature>
<dbReference type="InParanoid" id="B4MST4"/>
<keyword evidence="3" id="KW-1185">Reference proteome</keyword>
<dbReference type="EMBL" id="CH963851">
    <property type="protein sequence ID" value="EDW75173.2"/>
    <property type="molecule type" value="Genomic_DNA"/>
</dbReference>
<dbReference type="STRING" id="7260.B4MST4"/>
<evidence type="ECO:0000313" key="3">
    <source>
        <dbReference type="Proteomes" id="UP000007798"/>
    </source>
</evidence>
<dbReference type="FunCoup" id="B4MST4">
    <property type="interactions" value="1"/>
</dbReference>
<evidence type="ECO:0008006" key="4">
    <source>
        <dbReference type="Google" id="ProtNLM"/>
    </source>
</evidence>
<evidence type="ECO:0000256" key="1">
    <source>
        <dbReference type="SAM" id="MobiDB-lite"/>
    </source>
</evidence>